<evidence type="ECO:0000313" key="10">
    <source>
        <dbReference type="Proteomes" id="UP000297986"/>
    </source>
</evidence>
<dbReference type="GO" id="GO:0016020">
    <property type="term" value="C:membrane"/>
    <property type="evidence" value="ECO:0007669"/>
    <property type="project" value="GOC"/>
</dbReference>
<keyword evidence="3 7" id="KW-0597">Phosphoprotein</keyword>
<comment type="PTM">
    <text evidence="7">4'-phosphopantetheine is transferred from CoA to a specific serine of apo-ACP by AcpS. This modification is essential for activity because fatty acids are bound in thioester linkage to the sulfhydryl of the prosthetic group.</text>
</comment>
<dbReference type="PROSITE" id="PS50075">
    <property type="entry name" value="CARRIER"/>
    <property type="match status" value="1"/>
</dbReference>
<accession>A0A4Z1DUE5</accession>
<keyword evidence="10" id="KW-1185">Reference proteome</keyword>
<dbReference type="InterPro" id="IPR009081">
    <property type="entry name" value="PP-bd_ACP"/>
</dbReference>
<sequence>MSRRKEIIAAVEELIKDQKDSDFQVTLDMDLRKELEIDSVDLMECIIYLEETYHIDIPDKDIDAMVTVGDMVDYVDKKVSK</sequence>
<dbReference type="GO" id="GO:0000036">
    <property type="term" value="F:acyl carrier activity"/>
    <property type="evidence" value="ECO:0007669"/>
    <property type="project" value="UniProtKB-UniRule"/>
</dbReference>
<dbReference type="Proteomes" id="UP000297986">
    <property type="component" value="Unassembled WGS sequence"/>
</dbReference>
<dbReference type="NCBIfam" id="NF009104">
    <property type="entry name" value="PRK12449.1"/>
    <property type="match status" value="1"/>
</dbReference>
<dbReference type="InterPro" id="IPR036736">
    <property type="entry name" value="ACP-like_sf"/>
</dbReference>
<dbReference type="Gene3D" id="1.10.1200.10">
    <property type="entry name" value="ACP-like"/>
    <property type="match status" value="1"/>
</dbReference>
<dbReference type="SUPFAM" id="SSF47336">
    <property type="entry name" value="ACP-like"/>
    <property type="match status" value="1"/>
</dbReference>
<dbReference type="OrthoDB" id="9804551at2"/>
<evidence type="ECO:0000256" key="1">
    <source>
        <dbReference type="ARBA" id="ARBA00022450"/>
    </source>
</evidence>
<dbReference type="GO" id="GO:0005829">
    <property type="term" value="C:cytosol"/>
    <property type="evidence" value="ECO:0007669"/>
    <property type="project" value="TreeGrafter"/>
</dbReference>
<organism evidence="9 10">
    <name type="scientific">Streptococcus rubneri</name>
    <dbReference type="NCBI Taxonomy" id="1234680"/>
    <lineage>
        <taxon>Bacteria</taxon>
        <taxon>Bacillati</taxon>
        <taxon>Bacillota</taxon>
        <taxon>Bacilli</taxon>
        <taxon>Lactobacillales</taxon>
        <taxon>Streptococcaceae</taxon>
        <taxon>Streptococcus</taxon>
    </lineage>
</organism>
<dbReference type="Pfam" id="PF00550">
    <property type="entry name" value="PP-binding"/>
    <property type="match status" value="1"/>
</dbReference>
<gene>
    <name evidence="7" type="primary">acpP</name>
    <name evidence="9" type="ORF">E5S68_09895</name>
</gene>
<comment type="caution">
    <text evidence="9">The sequence shown here is derived from an EMBL/GenBank/DDBJ whole genome shotgun (WGS) entry which is preliminary data.</text>
</comment>
<dbReference type="PANTHER" id="PTHR20863:SF76">
    <property type="entry name" value="CARRIER DOMAIN-CONTAINING PROTEIN"/>
    <property type="match status" value="1"/>
</dbReference>
<dbReference type="HAMAP" id="MF_01217">
    <property type="entry name" value="Acyl_carrier"/>
    <property type="match status" value="1"/>
</dbReference>
<keyword evidence="4 7" id="KW-0276">Fatty acid metabolism</keyword>
<name>A0A4Z1DUE5_9STRE</name>
<feature type="domain" description="Carrier" evidence="8">
    <location>
        <begin position="1"/>
        <end position="79"/>
    </location>
</feature>
<keyword evidence="6 7" id="KW-0275">Fatty acid biosynthesis</keyword>
<dbReference type="AlphaFoldDB" id="A0A4Z1DUE5"/>
<evidence type="ECO:0000259" key="8">
    <source>
        <dbReference type="PROSITE" id="PS50075"/>
    </source>
</evidence>
<evidence type="ECO:0000256" key="5">
    <source>
        <dbReference type="ARBA" id="ARBA00023098"/>
    </source>
</evidence>
<dbReference type="PANTHER" id="PTHR20863">
    <property type="entry name" value="ACYL CARRIER PROTEIN"/>
    <property type="match status" value="1"/>
</dbReference>
<comment type="subcellular location">
    <subcellularLocation>
        <location evidence="7">Cytoplasm</location>
    </subcellularLocation>
</comment>
<feature type="modified residue" description="O-(pantetheine 4'-phosphoryl)serine" evidence="7">
    <location>
        <position position="39"/>
    </location>
</feature>
<reference evidence="9 10" key="1">
    <citation type="submission" date="2019-04" db="EMBL/GenBank/DDBJ databases">
        <title>Genome sequencing of Streptococcus rubneri DSM 26920(T).</title>
        <authorList>
            <person name="Kook J.-K."/>
            <person name="Park S.-N."/>
            <person name="Lim Y.K."/>
        </authorList>
    </citation>
    <scope>NUCLEOTIDE SEQUENCE [LARGE SCALE GENOMIC DNA]</scope>
    <source>
        <strain evidence="9 10">DSM 26920</strain>
    </source>
</reference>
<dbReference type="GO" id="GO:0009245">
    <property type="term" value="P:lipid A biosynthetic process"/>
    <property type="evidence" value="ECO:0007669"/>
    <property type="project" value="TreeGrafter"/>
</dbReference>
<proteinExistence type="inferred from homology"/>
<comment type="pathway">
    <text evidence="7">Lipid metabolism; fatty acid biosynthesis.</text>
</comment>
<dbReference type="InterPro" id="IPR003231">
    <property type="entry name" value="ACP"/>
</dbReference>
<evidence type="ECO:0000313" key="9">
    <source>
        <dbReference type="EMBL" id="TGN90970.1"/>
    </source>
</evidence>
<dbReference type="RefSeq" id="WP_135783412.1">
    <property type="nucleotide sequence ID" value="NZ_JASHFX010000006.1"/>
</dbReference>
<evidence type="ECO:0000256" key="6">
    <source>
        <dbReference type="ARBA" id="ARBA00023160"/>
    </source>
</evidence>
<keyword evidence="2 7" id="KW-0444">Lipid biosynthesis</keyword>
<comment type="function">
    <text evidence="7">Carrier of the growing fatty acid chain in fatty acid biosynthesis.</text>
</comment>
<dbReference type="UniPathway" id="UPA00094"/>
<evidence type="ECO:0000256" key="4">
    <source>
        <dbReference type="ARBA" id="ARBA00022832"/>
    </source>
</evidence>
<keyword evidence="5 7" id="KW-0443">Lipid metabolism</keyword>
<protein>
    <recommendedName>
        <fullName evidence="7">Acyl carrier protein</fullName>
        <shortName evidence="7">ACP</shortName>
    </recommendedName>
</protein>
<evidence type="ECO:0000256" key="7">
    <source>
        <dbReference type="HAMAP-Rule" id="MF_01217"/>
    </source>
</evidence>
<dbReference type="GO" id="GO:0000035">
    <property type="term" value="F:acyl binding"/>
    <property type="evidence" value="ECO:0007669"/>
    <property type="project" value="TreeGrafter"/>
</dbReference>
<comment type="similarity">
    <text evidence="7">Belongs to the acyl carrier protein (ACP) family.</text>
</comment>
<evidence type="ECO:0000256" key="3">
    <source>
        <dbReference type="ARBA" id="ARBA00022553"/>
    </source>
</evidence>
<keyword evidence="7" id="KW-0963">Cytoplasm</keyword>
<keyword evidence="1 7" id="KW-0596">Phosphopantetheine</keyword>
<evidence type="ECO:0000256" key="2">
    <source>
        <dbReference type="ARBA" id="ARBA00022516"/>
    </source>
</evidence>
<dbReference type="EMBL" id="SRRP01000003">
    <property type="protein sequence ID" value="TGN90970.1"/>
    <property type="molecule type" value="Genomic_DNA"/>
</dbReference>